<dbReference type="PANTHER" id="PTHR12418:SF19">
    <property type="entry name" value="ACYL-COENZYME A THIOESTERASE THEM4"/>
    <property type="match status" value="1"/>
</dbReference>
<comment type="catalytic activity">
    <reaction evidence="22">
        <text>dodecanoyl-CoA + H2O = dodecanoate + CoA + H(+)</text>
        <dbReference type="Rhea" id="RHEA:30135"/>
        <dbReference type="ChEBI" id="CHEBI:15377"/>
        <dbReference type="ChEBI" id="CHEBI:15378"/>
        <dbReference type="ChEBI" id="CHEBI:18262"/>
        <dbReference type="ChEBI" id="CHEBI:57287"/>
        <dbReference type="ChEBI" id="CHEBI:57375"/>
    </reaction>
    <physiologicalReaction direction="left-to-right" evidence="22">
        <dbReference type="Rhea" id="RHEA:30136"/>
    </physiologicalReaction>
</comment>
<evidence type="ECO:0000256" key="20">
    <source>
        <dbReference type="ARBA" id="ARBA00047734"/>
    </source>
</evidence>
<reference evidence="26" key="1">
    <citation type="submission" date="2020-06" db="EMBL/GenBank/DDBJ databases">
        <title>Draft genomic sequence of Geomonas sp. Red330.</title>
        <authorList>
            <person name="Itoh H."/>
            <person name="Zhenxing X."/>
            <person name="Ushijima N."/>
            <person name="Masuda Y."/>
            <person name="Shiratori Y."/>
            <person name="Senoo K."/>
        </authorList>
    </citation>
    <scope>NUCLEOTIDE SEQUENCE [LARGE SCALE GENOMIC DNA]</scope>
    <source>
        <strain evidence="26">Red330</strain>
    </source>
</reference>
<comment type="similarity">
    <text evidence="15">Belongs to the THEM4/THEM5 thioesterase family.</text>
</comment>
<evidence type="ECO:0000256" key="18">
    <source>
        <dbReference type="ARBA" id="ARBA00043210"/>
    </source>
</evidence>
<dbReference type="GO" id="GO:0006631">
    <property type="term" value="P:fatty acid metabolic process"/>
    <property type="evidence" value="ECO:0007669"/>
    <property type="project" value="UniProtKB-KW"/>
</dbReference>
<comment type="catalytic activity">
    <reaction evidence="14">
        <text>(9Z)-octadecenoyl-CoA + H2O = (9Z)-octadecenoate + CoA + H(+)</text>
        <dbReference type="Rhea" id="RHEA:40139"/>
        <dbReference type="ChEBI" id="CHEBI:15377"/>
        <dbReference type="ChEBI" id="CHEBI:15378"/>
        <dbReference type="ChEBI" id="CHEBI:30823"/>
        <dbReference type="ChEBI" id="CHEBI:57287"/>
        <dbReference type="ChEBI" id="CHEBI:57387"/>
    </reaction>
    <physiologicalReaction direction="left-to-right" evidence="14">
        <dbReference type="Rhea" id="RHEA:40140"/>
    </physiologicalReaction>
</comment>
<dbReference type="PANTHER" id="PTHR12418">
    <property type="entry name" value="ACYL-COENZYME A THIOESTERASE THEM4"/>
    <property type="match status" value="1"/>
</dbReference>
<proteinExistence type="inferred from homology"/>
<keyword evidence="10" id="KW-0443">Lipid metabolism</keyword>
<evidence type="ECO:0000313" key="25">
    <source>
        <dbReference type="EMBL" id="GFO58544.1"/>
    </source>
</evidence>
<dbReference type="InterPro" id="IPR052365">
    <property type="entry name" value="THEM4/THEM5_acyl-CoA_thioest"/>
</dbReference>
<evidence type="ECO:0000256" key="13">
    <source>
        <dbReference type="ARBA" id="ARBA00035852"/>
    </source>
</evidence>
<evidence type="ECO:0000256" key="11">
    <source>
        <dbReference type="ARBA" id="ARBA00023136"/>
    </source>
</evidence>
<evidence type="ECO:0000256" key="22">
    <source>
        <dbReference type="ARBA" id="ARBA00048074"/>
    </source>
</evidence>
<keyword evidence="9" id="KW-0809">Transit peptide</keyword>
<dbReference type="InterPro" id="IPR029069">
    <property type="entry name" value="HotDog_dom_sf"/>
</dbReference>
<evidence type="ECO:0000256" key="9">
    <source>
        <dbReference type="ARBA" id="ARBA00022946"/>
    </source>
</evidence>
<comment type="catalytic activity">
    <reaction evidence="13">
        <text>(5Z,8Z,11Z,14Z)-eicosatetraenoyl-CoA + H2O = (5Z,8Z,11Z,14Z)-eicosatetraenoate + CoA + H(+)</text>
        <dbReference type="Rhea" id="RHEA:40151"/>
        <dbReference type="ChEBI" id="CHEBI:15377"/>
        <dbReference type="ChEBI" id="CHEBI:15378"/>
        <dbReference type="ChEBI" id="CHEBI:32395"/>
        <dbReference type="ChEBI" id="CHEBI:57287"/>
        <dbReference type="ChEBI" id="CHEBI:57368"/>
    </reaction>
    <physiologicalReaction direction="left-to-right" evidence="13">
        <dbReference type="Rhea" id="RHEA:40152"/>
    </physiologicalReaction>
</comment>
<comment type="catalytic activity">
    <reaction evidence="20">
        <text>hexadecanoyl-CoA + H2O = hexadecanoate + CoA + H(+)</text>
        <dbReference type="Rhea" id="RHEA:16645"/>
        <dbReference type="ChEBI" id="CHEBI:7896"/>
        <dbReference type="ChEBI" id="CHEBI:15377"/>
        <dbReference type="ChEBI" id="CHEBI:15378"/>
        <dbReference type="ChEBI" id="CHEBI:57287"/>
        <dbReference type="ChEBI" id="CHEBI:57379"/>
        <dbReference type="EC" id="3.1.2.2"/>
    </reaction>
    <physiologicalReaction direction="left-to-right" evidence="20">
        <dbReference type="Rhea" id="RHEA:16646"/>
    </physiologicalReaction>
</comment>
<dbReference type="SUPFAM" id="SSF54637">
    <property type="entry name" value="Thioesterase/thiol ester dehydrase-isomerase"/>
    <property type="match status" value="1"/>
</dbReference>
<dbReference type="EMBL" id="BLXX01000002">
    <property type="protein sequence ID" value="GFO58544.1"/>
    <property type="molecule type" value="Genomic_DNA"/>
</dbReference>
<comment type="subcellular location">
    <subcellularLocation>
        <location evidence="3">Cell projection</location>
        <location evidence="3">Ruffle membrane</location>
    </subcellularLocation>
    <subcellularLocation>
        <location evidence="2">Cytoplasm</location>
    </subcellularLocation>
    <subcellularLocation>
        <location evidence="1">Membrane</location>
        <topology evidence="1">Peripheral membrane protein</topology>
    </subcellularLocation>
</comment>
<evidence type="ECO:0000256" key="7">
    <source>
        <dbReference type="ARBA" id="ARBA00022801"/>
    </source>
</evidence>
<evidence type="ECO:0000256" key="12">
    <source>
        <dbReference type="ARBA" id="ARBA00023273"/>
    </source>
</evidence>
<evidence type="ECO:0000256" key="3">
    <source>
        <dbReference type="ARBA" id="ARBA00004632"/>
    </source>
</evidence>
<comment type="catalytic activity">
    <reaction evidence="23">
        <text>tetradecanoyl-CoA + H2O = tetradecanoate + CoA + H(+)</text>
        <dbReference type="Rhea" id="RHEA:40119"/>
        <dbReference type="ChEBI" id="CHEBI:15377"/>
        <dbReference type="ChEBI" id="CHEBI:15378"/>
        <dbReference type="ChEBI" id="CHEBI:30807"/>
        <dbReference type="ChEBI" id="CHEBI:57287"/>
        <dbReference type="ChEBI" id="CHEBI:57385"/>
    </reaction>
    <physiologicalReaction direction="left-to-right" evidence="23">
        <dbReference type="Rhea" id="RHEA:40120"/>
    </physiologicalReaction>
</comment>
<evidence type="ECO:0000256" key="23">
    <source>
        <dbReference type="ARBA" id="ARBA00048180"/>
    </source>
</evidence>
<evidence type="ECO:0000256" key="5">
    <source>
        <dbReference type="ARBA" id="ARBA00022490"/>
    </source>
</evidence>
<evidence type="ECO:0000313" key="26">
    <source>
        <dbReference type="Proteomes" id="UP000556026"/>
    </source>
</evidence>
<keyword evidence="8" id="KW-0276">Fatty acid metabolism</keyword>
<keyword evidence="6" id="KW-0053">Apoptosis</keyword>
<dbReference type="InterPro" id="IPR006683">
    <property type="entry name" value="Thioestr_dom"/>
</dbReference>
<keyword evidence="12" id="KW-0966">Cell projection</keyword>
<keyword evidence="11" id="KW-0472">Membrane</keyword>
<organism evidence="25 26">
    <name type="scientific">Geomonas silvestris</name>
    <dbReference type="NCBI Taxonomy" id="2740184"/>
    <lineage>
        <taxon>Bacteria</taxon>
        <taxon>Pseudomonadati</taxon>
        <taxon>Thermodesulfobacteriota</taxon>
        <taxon>Desulfuromonadia</taxon>
        <taxon>Geobacterales</taxon>
        <taxon>Geobacteraceae</taxon>
        <taxon>Geomonas</taxon>
    </lineage>
</organism>
<name>A0A6V8MF84_9BACT</name>
<evidence type="ECO:0000256" key="21">
    <source>
        <dbReference type="ARBA" id="ARBA00047969"/>
    </source>
</evidence>
<dbReference type="Pfam" id="PF03061">
    <property type="entry name" value="4HBT"/>
    <property type="match status" value="1"/>
</dbReference>
<sequence>MQHRIVKKQYNSKLCFICGLKNGSGLQASFYETEGGELIATFTPSDEHQSYPGRLHGGIASAILDETIGRAILVGREEEIWGITIDLSLSYKKPIPLGVELKVVGRITEENSRFFHGTGEIVLPGGEVAVTGKGKYLKAPLDKIADFDRDAQEWAVVASERDPEIIDI</sequence>
<evidence type="ECO:0000256" key="1">
    <source>
        <dbReference type="ARBA" id="ARBA00004170"/>
    </source>
</evidence>
<keyword evidence="7" id="KW-0378">Hydrolase</keyword>
<evidence type="ECO:0000256" key="19">
    <source>
        <dbReference type="ARBA" id="ARBA00047588"/>
    </source>
</evidence>
<dbReference type="GO" id="GO:0016020">
    <property type="term" value="C:membrane"/>
    <property type="evidence" value="ECO:0007669"/>
    <property type="project" value="UniProtKB-SubCell"/>
</dbReference>
<feature type="domain" description="Thioesterase" evidence="24">
    <location>
        <begin position="53"/>
        <end position="127"/>
    </location>
</feature>
<evidence type="ECO:0000256" key="6">
    <source>
        <dbReference type="ARBA" id="ARBA00022703"/>
    </source>
</evidence>
<dbReference type="RefSeq" id="WP_183353403.1">
    <property type="nucleotide sequence ID" value="NZ_BLXX01000002.1"/>
</dbReference>
<accession>A0A6V8MF84</accession>
<keyword evidence="26" id="KW-1185">Reference proteome</keyword>
<gene>
    <name evidence="25" type="ORF">GMST_08690</name>
</gene>
<comment type="caution">
    <text evidence="25">The sequence shown here is derived from an EMBL/GenBank/DDBJ whole genome shotgun (WGS) entry which is preliminary data.</text>
</comment>
<evidence type="ECO:0000256" key="16">
    <source>
        <dbReference type="ARBA" id="ARBA00038848"/>
    </source>
</evidence>
<protein>
    <recommendedName>
        <fullName evidence="17">Acyl-coenzyme A thioesterase THEM4</fullName>
        <ecNumber evidence="16">3.1.2.2</ecNumber>
    </recommendedName>
    <alternativeName>
        <fullName evidence="18">Thioesterase superfamily member 4</fullName>
    </alternativeName>
</protein>
<dbReference type="Gene3D" id="3.10.129.10">
    <property type="entry name" value="Hotdog Thioesterase"/>
    <property type="match status" value="1"/>
</dbReference>
<evidence type="ECO:0000256" key="8">
    <source>
        <dbReference type="ARBA" id="ARBA00022832"/>
    </source>
</evidence>
<dbReference type="Proteomes" id="UP000556026">
    <property type="component" value="Unassembled WGS sequence"/>
</dbReference>
<evidence type="ECO:0000256" key="15">
    <source>
        <dbReference type="ARBA" id="ARBA00038456"/>
    </source>
</evidence>
<evidence type="ECO:0000256" key="10">
    <source>
        <dbReference type="ARBA" id="ARBA00023098"/>
    </source>
</evidence>
<keyword evidence="4" id="KW-1003">Cell membrane</keyword>
<keyword evidence="5" id="KW-0963">Cytoplasm</keyword>
<dbReference type="GO" id="GO:0016790">
    <property type="term" value="F:thiolester hydrolase activity"/>
    <property type="evidence" value="ECO:0007669"/>
    <property type="project" value="UniProtKB-ARBA"/>
</dbReference>
<evidence type="ECO:0000256" key="2">
    <source>
        <dbReference type="ARBA" id="ARBA00004496"/>
    </source>
</evidence>
<dbReference type="CDD" id="cd03443">
    <property type="entry name" value="PaaI_thioesterase"/>
    <property type="match status" value="1"/>
</dbReference>
<comment type="catalytic activity">
    <reaction evidence="19">
        <text>octanoyl-CoA + H2O = octanoate + CoA + H(+)</text>
        <dbReference type="Rhea" id="RHEA:30143"/>
        <dbReference type="ChEBI" id="CHEBI:15377"/>
        <dbReference type="ChEBI" id="CHEBI:15378"/>
        <dbReference type="ChEBI" id="CHEBI:25646"/>
        <dbReference type="ChEBI" id="CHEBI:57287"/>
        <dbReference type="ChEBI" id="CHEBI:57386"/>
    </reaction>
    <physiologicalReaction direction="left-to-right" evidence="19">
        <dbReference type="Rhea" id="RHEA:30144"/>
    </physiologicalReaction>
</comment>
<dbReference type="EC" id="3.1.2.2" evidence="16"/>
<dbReference type="AlphaFoldDB" id="A0A6V8MF84"/>
<evidence type="ECO:0000256" key="17">
    <source>
        <dbReference type="ARBA" id="ARBA00040123"/>
    </source>
</evidence>
<evidence type="ECO:0000256" key="4">
    <source>
        <dbReference type="ARBA" id="ARBA00022475"/>
    </source>
</evidence>
<evidence type="ECO:0000259" key="24">
    <source>
        <dbReference type="Pfam" id="PF03061"/>
    </source>
</evidence>
<comment type="catalytic activity">
    <reaction evidence="21">
        <text>decanoyl-CoA + H2O = decanoate + CoA + H(+)</text>
        <dbReference type="Rhea" id="RHEA:40059"/>
        <dbReference type="ChEBI" id="CHEBI:15377"/>
        <dbReference type="ChEBI" id="CHEBI:15378"/>
        <dbReference type="ChEBI" id="CHEBI:27689"/>
        <dbReference type="ChEBI" id="CHEBI:57287"/>
        <dbReference type="ChEBI" id="CHEBI:61430"/>
    </reaction>
    <physiologicalReaction direction="left-to-right" evidence="21">
        <dbReference type="Rhea" id="RHEA:40060"/>
    </physiologicalReaction>
</comment>
<evidence type="ECO:0000256" key="14">
    <source>
        <dbReference type="ARBA" id="ARBA00037002"/>
    </source>
</evidence>
<dbReference type="GO" id="GO:0005737">
    <property type="term" value="C:cytoplasm"/>
    <property type="evidence" value="ECO:0007669"/>
    <property type="project" value="UniProtKB-SubCell"/>
</dbReference>